<reference evidence="3" key="1">
    <citation type="submission" date="2014-04" db="EMBL/GenBank/DDBJ databases">
        <title>Evolutionary Origins and Diversification of the Mycorrhizal Mutualists.</title>
        <authorList>
            <consortium name="DOE Joint Genome Institute"/>
            <consortium name="Mycorrhizal Genomics Consortium"/>
            <person name="Kohler A."/>
            <person name="Kuo A."/>
            <person name="Nagy L.G."/>
            <person name="Floudas D."/>
            <person name="Copeland A."/>
            <person name="Barry K.W."/>
            <person name="Cichocki N."/>
            <person name="Veneault-Fourrey C."/>
            <person name="LaButti K."/>
            <person name="Lindquist E.A."/>
            <person name="Lipzen A."/>
            <person name="Lundell T."/>
            <person name="Morin E."/>
            <person name="Murat C."/>
            <person name="Riley R."/>
            <person name="Ohm R."/>
            <person name="Sun H."/>
            <person name="Tunlid A."/>
            <person name="Henrissat B."/>
            <person name="Grigoriev I.V."/>
            <person name="Hibbett D.S."/>
            <person name="Martin F."/>
        </authorList>
    </citation>
    <scope>NUCLEOTIDE SEQUENCE [LARGE SCALE GENOMIC DNA]</scope>
    <source>
        <strain evidence="3">FD-334 SS-4</strain>
    </source>
</reference>
<evidence type="ECO:0000313" key="2">
    <source>
        <dbReference type="EMBL" id="KJA13657.1"/>
    </source>
</evidence>
<dbReference type="AlphaFoldDB" id="A0A0D2KGM4"/>
<organism evidence="2 3">
    <name type="scientific">Hypholoma sublateritium (strain FD-334 SS-4)</name>
    <dbReference type="NCBI Taxonomy" id="945553"/>
    <lineage>
        <taxon>Eukaryota</taxon>
        <taxon>Fungi</taxon>
        <taxon>Dikarya</taxon>
        <taxon>Basidiomycota</taxon>
        <taxon>Agaricomycotina</taxon>
        <taxon>Agaricomycetes</taxon>
        <taxon>Agaricomycetidae</taxon>
        <taxon>Agaricales</taxon>
        <taxon>Agaricineae</taxon>
        <taxon>Strophariaceae</taxon>
        <taxon>Hypholoma</taxon>
    </lineage>
</organism>
<sequence length="237" mass="25096">MAVVGYGAVASIQIAELLFECSQPPSWNTRGPRRTPSPLESPPRGGGEHSNSGIAVRMVATALEVYEGAKTGLLVCRITAPGTEAARDALGGYEGAKTDPLVSRIAAPGQRRAFEQQNCCSNVRRRPFGDTITPHEDDGEGVHTAAAAAERTLPRLTEHLSSGYTARMLGDVSATSPPARGHGRTRVGTTTTTGGQVRHAVLSRAFEQRICAVRMLDGGPRRDGGVRWATTVSRGRV</sequence>
<keyword evidence="3" id="KW-1185">Reference proteome</keyword>
<dbReference type="EMBL" id="KN817724">
    <property type="protein sequence ID" value="KJA13657.1"/>
    <property type="molecule type" value="Genomic_DNA"/>
</dbReference>
<gene>
    <name evidence="2" type="ORF">HYPSUDRAFT_209358</name>
</gene>
<protein>
    <submittedName>
        <fullName evidence="2">Uncharacterized protein</fullName>
    </submittedName>
</protein>
<feature type="region of interest" description="Disordered" evidence="1">
    <location>
        <begin position="25"/>
        <end position="51"/>
    </location>
</feature>
<dbReference type="Proteomes" id="UP000054270">
    <property type="component" value="Unassembled WGS sequence"/>
</dbReference>
<evidence type="ECO:0000256" key="1">
    <source>
        <dbReference type="SAM" id="MobiDB-lite"/>
    </source>
</evidence>
<name>A0A0D2KGM4_HYPSF</name>
<feature type="region of interest" description="Disordered" evidence="1">
    <location>
        <begin position="171"/>
        <end position="193"/>
    </location>
</feature>
<evidence type="ECO:0000313" key="3">
    <source>
        <dbReference type="Proteomes" id="UP000054270"/>
    </source>
</evidence>
<proteinExistence type="predicted"/>
<accession>A0A0D2KGM4</accession>